<keyword evidence="2" id="KW-1185">Reference proteome</keyword>
<organism evidence="1 2">
    <name type="scientific">Fructilactobacillus ixorae</name>
    <dbReference type="NCBI Taxonomy" id="1750535"/>
    <lineage>
        <taxon>Bacteria</taxon>
        <taxon>Bacillati</taxon>
        <taxon>Bacillota</taxon>
        <taxon>Bacilli</taxon>
        <taxon>Lactobacillales</taxon>
        <taxon>Lactobacillaceae</taxon>
        <taxon>Fructilactobacillus</taxon>
    </lineage>
</organism>
<evidence type="ECO:0008006" key="3">
    <source>
        <dbReference type="Google" id="ProtNLM"/>
    </source>
</evidence>
<dbReference type="SUPFAM" id="SSF50118">
    <property type="entry name" value="Cell growth inhibitor/plasmid maintenance toxic component"/>
    <property type="match status" value="1"/>
</dbReference>
<dbReference type="RefSeq" id="WP_252780064.1">
    <property type="nucleotide sequence ID" value="NZ_CP097478.1"/>
</dbReference>
<dbReference type="Proteomes" id="UP001057532">
    <property type="component" value="Chromosome"/>
</dbReference>
<dbReference type="EMBL" id="CP097478">
    <property type="protein sequence ID" value="USS93256.1"/>
    <property type="molecule type" value="Genomic_DNA"/>
</dbReference>
<name>A0ABY5C7H0_9LACO</name>
<sequence length="110" mass="12988">MDNTFNLYIAFVQFTDKHAGKTRPILIVRRSGNDFNYFPITSQYERKSLRIKQKYYRIIDWKQAGLNKQSYVDTNNLFSVPAYLIESKSPIGNLSDNDRESLLLFLQQKE</sequence>
<accession>A0ABY5C7H0</accession>
<proteinExistence type="predicted"/>
<dbReference type="InterPro" id="IPR011067">
    <property type="entry name" value="Plasmid_toxin/cell-grow_inhib"/>
</dbReference>
<dbReference type="Gene3D" id="2.30.30.110">
    <property type="match status" value="1"/>
</dbReference>
<evidence type="ECO:0000313" key="2">
    <source>
        <dbReference type="Proteomes" id="UP001057532"/>
    </source>
</evidence>
<reference evidence="1" key="1">
    <citation type="submission" date="2022-05" db="EMBL/GenBank/DDBJ databases">
        <authorList>
            <person name="Oliphant S.A."/>
            <person name="Watson-Haigh N.S."/>
            <person name="Sumby K.M."/>
            <person name="Gardner J.M."/>
            <person name="Jiranek V."/>
        </authorList>
    </citation>
    <scope>NUCLEOTIDE SEQUENCE</scope>
    <source>
        <strain evidence="1">Ru20-1</strain>
    </source>
</reference>
<protein>
    <recommendedName>
        <fullName evidence="3">Toxin MazF</fullName>
    </recommendedName>
</protein>
<gene>
    <name evidence="1" type="ORF">M8332_06600</name>
</gene>
<evidence type="ECO:0000313" key="1">
    <source>
        <dbReference type="EMBL" id="USS93256.1"/>
    </source>
</evidence>